<evidence type="ECO:0000313" key="1">
    <source>
        <dbReference type="EMBL" id="CAA9437755.1"/>
    </source>
</evidence>
<gene>
    <name evidence="1" type="ORF">AVDCRST_MAG66-3769</name>
</gene>
<organism evidence="1">
    <name type="scientific">uncultured Pseudonocardia sp</name>
    <dbReference type="NCBI Taxonomy" id="211455"/>
    <lineage>
        <taxon>Bacteria</taxon>
        <taxon>Bacillati</taxon>
        <taxon>Actinomycetota</taxon>
        <taxon>Actinomycetes</taxon>
        <taxon>Pseudonocardiales</taxon>
        <taxon>Pseudonocardiaceae</taxon>
        <taxon>Pseudonocardia</taxon>
        <taxon>environmental samples</taxon>
    </lineage>
</organism>
<protein>
    <submittedName>
        <fullName evidence="1">Uncharacterized protein</fullName>
    </submittedName>
</protein>
<reference evidence="1" key="1">
    <citation type="submission" date="2020-02" db="EMBL/GenBank/DDBJ databases">
        <authorList>
            <person name="Meier V. D."/>
        </authorList>
    </citation>
    <scope>NUCLEOTIDE SEQUENCE</scope>
    <source>
        <strain evidence="1">AVDCRST_MAG66</strain>
    </source>
</reference>
<dbReference type="AlphaFoldDB" id="A0A6J4QHI8"/>
<sequence length="358" mass="36825">MHSASDRTRRARLRAIAALGLVALPVVGSTFLLPTVAGAATAAVAPAADAGVVAATEDPDPLIDAPGSRLAESPAVESGARQRMGAVEPADDAAAREAFFAAGYSHEDAVALADLWRFDVEQAALRAGSLLAQDVALADSPYASVEAAEGLSDEELAALFLERYSVDDARVLAEQWGAPADVDLADVQARAGRELRGVGVLPFVEPAQSAVAVDDDATAVDDLVDDEAVAVGDEAAEAETEAAAAFTEAGYSDDDAEVLSQVWRTPDAYSAKVRAGGFLRDGIALADSPFATPEAASALNRDELAQLFTTSGYTAEDAEVLASLWGMDVADATVAAGVELKTVGVLPFVDVVLPDDAR</sequence>
<dbReference type="EMBL" id="CADCUS010000521">
    <property type="protein sequence ID" value="CAA9437755.1"/>
    <property type="molecule type" value="Genomic_DNA"/>
</dbReference>
<name>A0A6J4QHI8_9PSEU</name>
<proteinExistence type="predicted"/>
<accession>A0A6J4QHI8</accession>